<proteinExistence type="predicted"/>
<dbReference type="InterPro" id="IPR000644">
    <property type="entry name" value="CBS_dom"/>
</dbReference>
<dbReference type="EMBL" id="DRZC01000065">
    <property type="protein sequence ID" value="HHQ80715.1"/>
    <property type="molecule type" value="Genomic_DNA"/>
</dbReference>
<keyword evidence="1 2" id="KW-0129">CBS domain</keyword>
<evidence type="ECO:0000256" key="2">
    <source>
        <dbReference type="PROSITE-ProRule" id="PRU00703"/>
    </source>
</evidence>
<dbReference type="SMART" id="SM00116">
    <property type="entry name" value="CBS"/>
    <property type="match status" value="4"/>
</dbReference>
<reference evidence="4" key="1">
    <citation type="journal article" date="2020" name="mSystems">
        <title>Genome- and Community-Level Interaction Insights into Carbon Utilization and Element Cycling Functions of Hydrothermarchaeota in Hydrothermal Sediment.</title>
        <authorList>
            <person name="Zhou Z."/>
            <person name="Liu Y."/>
            <person name="Xu W."/>
            <person name="Pan J."/>
            <person name="Luo Z.H."/>
            <person name="Li M."/>
        </authorList>
    </citation>
    <scope>NUCLEOTIDE SEQUENCE [LARGE SCALE GENOMIC DNA]</scope>
    <source>
        <strain evidence="4">SpSt-1116</strain>
    </source>
</reference>
<dbReference type="InterPro" id="IPR051257">
    <property type="entry name" value="Diverse_CBS-Domain"/>
</dbReference>
<evidence type="ECO:0000259" key="3">
    <source>
        <dbReference type="PROSITE" id="PS51371"/>
    </source>
</evidence>
<dbReference type="PROSITE" id="PS51371">
    <property type="entry name" value="CBS"/>
    <property type="match status" value="4"/>
</dbReference>
<dbReference type="InterPro" id="IPR046342">
    <property type="entry name" value="CBS_dom_sf"/>
</dbReference>
<gene>
    <name evidence="4" type="ORF">ENM78_04620</name>
</gene>
<dbReference type="CDD" id="cd02205">
    <property type="entry name" value="CBS_pair_SF"/>
    <property type="match status" value="3"/>
</dbReference>
<comment type="caution">
    <text evidence="4">The sequence shown here is derived from an EMBL/GenBank/DDBJ whole genome shotgun (WGS) entry which is preliminary data.</text>
</comment>
<dbReference type="PANTHER" id="PTHR43080">
    <property type="entry name" value="CBS DOMAIN-CONTAINING PROTEIN CBSX3, MITOCHONDRIAL"/>
    <property type="match status" value="1"/>
</dbReference>
<sequence>MSKVKVGLPVRLFATTAFPAVSKNDKLTKARETMRETGWRVLPVVDSMESMKLLGMLYRVDVLRITSSRSEALVSNLMSEPPVVLTPEESLDSALDRMLAVDEWYAPIVSESGSIVGVLGLENIIDYFLKKHPNKLQLPVKDHYTTGVVSVTPDDDIRSLWHLMLKRRYAGLPVVRASSRGDRILVGVITQYDLLKRGFARPELESESPPRRVRVREVMVTPAIGINYNATLLEVATVIVSRNIGRVYVTDSKNRLLGVIDREDTVKTVLEV</sequence>
<feature type="domain" description="CBS" evidence="3">
    <location>
        <begin position="78"/>
        <end position="136"/>
    </location>
</feature>
<feature type="domain" description="CBS" evidence="3">
    <location>
        <begin position="144"/>
        <end position="206"/>
    </location>
</feature>
<protein>
    <submittedName>
        <fullName evidence="4">CBS domain-containing protein</fullName>
    </submittedName>
</protein>
<dbReference type="Gene3D" id="3.10.580.10">
    <property type="entry name" value="CBS-domain"/>
    <property type="match status" value="2"/>
</dbReference>
<evidence type="ECO:0000313" key="4">
    <source>
        <dbReference type="EMBL" id="HHQ80715.1"/>
    </source>
</evidence>
<dbReference type="AlphaFoldDB" id="A0A7J3ZKT7"/>
<dbReference type="PANTHER" id="PTHR43080:SF2">
    <property type="entry name" value="CBS DOMAIN-CONTAINING PROTEIN"/>
    <property type="match status" value="1"/>
</dbReference>
<name>A0A7J3ZKT7_9CREN</name>
<dbReference type="Pfam" id="PF00571">
    <property type="entry name" value="CBS"/>
    <property type="match status" value="4"/>
</dbReference>
<feature type="domain" description="CBS" evidence="3">
    <location>
        <begin position="14"/>
        <end position="73"/>
    </location>
</feature>
<dbReference type="SUPFAM" id="SSF54631">
    <property type="entry name" value="CBS-domain pair"/>
    <property type="match status" value="2"/>
</dbReference>
<feature type="domain" description="CBS" evidence="3">
    <location>
        <begin position="219"/>
        <end position="272"/>
    </location>
</feature>
<accession>A0A7J3ZKT7</accession>
<organism evidence="4">
    <name type="scientific">Fervidicoccus fontis</name>
    <dbReference type="NCBI Taxonomy" id="683846"/>
    <lineage>
        <taxon>Archaea</taxon>
        <taxon>Thermoproteota</taxon>
        <taxon>Thermoprotei</taxon>
        <taxon>Fervidicoccales</taxon>
        <taxon>Fervidicoccaceae</taxon>
        <taxon>Fervidicoccus</taxon>
    </lineage>
</organism>
<evidence type="ECO:0000256" key="1">
    <source>
        <dbReference type="ARBA" id="ARBA00023122"/>
    </source>
</evidence>